<dbReference type="EMBL" id="CP036274">
    <property type="protein sequence ID" value="QDU25445.1"/>
    <property type="molecule type" value="Genomic_DNA"/>
</dbReference>
<dbReference type="Gene3D" id="3.30.470.20">
    <property type="entry name" value="ATP-grasp fold, B domain"/>
    <property type="match status" value="1"/>
</dbReference>
<dbReference type="Pfam" id="PF08443">
    <property type="entry name" value="RimK"/>
    <property type="match status" value="1"/>
</dbReference>
<dbReference type="NCBIfam" id="TIGR00768">
    <property type="entry name" value="rimK_fam"/>
    <property type="match status" value="1"/>
</dbReference>
<dbReference type="KEGG" id="aagg:ETAA8_05130"/>
<proteinExistence type="predicted"/>
<evidence type="ECO:0000259" key="5">
    <source>
        <dbReference type="PROSITE" id="PS50975"/>
    </source>
</evidence>
<dbReference type="GO" id="GO:0009432">
    <property type="term" value="P:SOS response"/>
    <property type="evidence" value="ECO:0007669"/>
    <property type="project" value="TreeGrafter"/>
</dbReference>
<evidence type="ECO:0000256" key="3">
    <source>
        <dbReference type="ARBA" id="ARBA00022840"/>
    </source>
</evidence>
<protein>
    <submittedName>
        <fullName evidence="6">Alpha-aminoadipate--LysW ligase LysX</fullName>
        <ecNumber evidence="6">6.3.2.-</ecNumber>
    </submittedName>
</protein>
<evidence type="ECO:0000256" key="2">
    <source>
        <dbReference type="ARBA" id="ARBA00022741"/>
    </source>
</evidence>
<keyword evidence="3 4" id="KW-0067">ATP-binding</keyword>
<dbReference type="OrthoDB" id="9786585at2"/>
<dbReference type="EC" id="6.3.2.-" evidence="6"/>
<dbReference type="InterPro" id="IPR013651">
    <property type="entry name" value="ATP-grasp_RimK-type"/>
</dbReference>
<feature type="domain" description="ATP-grasp" evidence="5">
    <location>
        <begin position="107"/>
        <end position="287"/>
    </location>
</feature>
<dbReference type="GO" id="GO:0018169">
    <property type="term" value="F:ribosomal S6-glutamic acid ligase activity"/>
    <property type="evidence" value="ECO:0007669"/>
    <property type="project" value="TreeGrafter"/>
</dbReference>
<dbReference type="RefSeq" id="WP_145084393.1">
    <property type="nucleotide sequence ID" value="NZ_CP036274.1"/>
</dbReference>
<evidence type="ECO:0000256" key="4">
    <source>
        <dbReference type="PROSITE-ProRule" id="PRU00409"/>
    </source>
</evidence>
<dbReference type="SUPFAM" id="SSF56059">
    <property type="entry name" value="Glutathione synthetase ATP-binding domain-like"/>
    <property type="match status" value="1"/>
</dbReference>
<keyword evidence="6" id="KW-0436">Ligase</keyword>
<dbReference type="Gene3D" id="3.40.50.20">
    <property type="match status" value="1"/>
</dbReference>
<keyword evidence="1" id="KW-0479">Metal-binding</keyword>
<reference evidence="6 7" key="1">
    <citation type="submission" date="2019-02" db="EMBL/GenBank/DDBJ databases">
        <title>Deep-cultivation of Planctomycetes and their phenomic and genomic characterization uncovers novel biology.</title>
        <authorList>
            <person name="Wiegand S."/>
            <person name="Jogler M."/>
            <person name="Boedeker C."/>
            <person name="Pinto D."/>
            <person name="Vollmers J."/>
            <person name="Rivas-Marin E."/>
            <person name="Kohn T."/>
            <person name="Peeters S.H."/>
            <person name="Heuer A."/>
            <person name="Rast P."/>
            <person name="Oberbeckmann S."/>
            <person name="Bunk B."/>
            <person name="Jeske O."/>
            <person name="Meyerdierks A."/>
            <person name="Storesund J.E."/>
            <person name="Kallscheuer N."/>
            <person name="Luecker S."/>
            <person name="Lage O.M."/>
            <person name="Pohl T."/>
            <person name="Merkel B.J."/>
            <person name="Hornburger P."/>
            <person name="Mueller R.-W."/>
            <person name="Bruemmer F."/>
            <person name="Labrenz M."/>
            <person name="Spormann A.M."/>
            <person name="Op den Camp H."/>
            <person name="Overmann J."/>
            <person name="Amann R."/>
            <person name="Jetten M.S.M."/>
            <person name="Mascher T."/>
            <person name="Medema M.H."/>
            <person name="Devos D.P."/>
            <person name="Kaster A.-K."/>
            <person name="Ovreas L."/>
            <person name="Rohde M."/>
            <person name="Galperin M.Y."/>
            <person name="Jogler C."/>
        </authorList>
    </citation>
    <scope>NUCLEOTIDE SEQUENCE [LARGE SCALE GENOMIC DNA]</scope>
    <source>
        <strain evidence="6 7">ETA_A8</strain>
    </source>
</reference>
<dbReference type="InterPro" id="IPR011761">
    <property type="entry name" value="ATP-grasp"/>
</dbReference>
<dbReference type="InterPro" id="IPR004666">
    <property type="entry name" value="Rp_bS6_RimK/Lys_biosynth_LsyX"/>
</dbReference>
<dbReference type="PANTHER" id="PTHR21621:SF0">
    <property type="entry name" value="BETA-CITRYLGLUTAMATE SYNTHASE B-RELATED"/>
    <property type="match status" value="1"/>
</dbReference>
<dbReference type="AlphaFoldDB" id="A0A517Y5D6"/>
<sequence length="294" mass="31882">MRIAVLAAPDSWYARDLQRAAGDRCEVSIAAFSEMKASIPRSGAIQISSGECNLSACEAILVRTMPPGSLEQVVFRMDCLARYEAAGGIAINPTRAVEAAVDKFLTSAKLQSAGLLTPRTIVCQSFEAGMQAFEELGGDVVVKPLFGSEGRGLIRLQDSNLALRAFKMLAQLNAVLYVQEFIPHEGEDWRLLVLGEQVFGMRRRNPHDWRTNVSRGASTAPLEVTPELRDLALRAAAAVQAPIAGVDLLPARDGQLYVLEVNAVPGWKALARTLDVDIARHVIDFTAAAIRSRD</sequence>
<accession>A0A517Y5D6</accession>
<evidence type="ECO:0000256" key="1">
    <source>
        <dbReference type="ARBA" id="ARBA00022723"/>
    </source>
</evidence>
<name>A0A517Y5D6_9BACT</name>
<dbReference type="InterPro" id="IPR013815">
    <property type="entry name" value="ATP_grasp_subdomain_1"/>
</dbReference>
<dbReference type="GO" id="GO:0005737">
    <property type="term" value="C:cytoplasm"/>
    <property type="evidence" value="ECO:0007669"/>
    <property type="project" value="TreeGrafter"/>
</dbReference>
<dbReference type="Proteomes" id="UP000315017">
    <property type="component" value="Chromosome"/>
</dbReference>
<dbReference type="PROSITE" id="PS50975">
    <property type="entry name" value="ATP_GRASP"/>
    <property type="match status" value="1"/>
</dbReference>
<keyword evidence="7" id="KW-1185">Reference proteome</keyword>
<dbReference type="GO" id="GO:0005524">
    <property type="term" value="F:ATP binding"/>
    <property type="evidence" value="ECO:0007669"/>
    <property type="project" value="UniProtKB-UniRule"/>
</dbReference>
<organism evidence="6 7">
    <name type="scientific">Anatilimnocola aggregata</name>
    <dbReference type="NCBI Taxonomy" id="2528021"/>
    <lineage>
        <taxon>Bacteria</taxon>
        <taxon>Pseudomonadati</taxon>
        <taxon>Planctomycetota</taxon>
        <taxon>Planctomycetia</taxon>
        <taxon>Pirellulales</taxon>
        <taxon>Pirellulaceae</taxon>
        <taxon>Anatilimnocola</taxon>
    </lineage>
</organism>
<dbReference type="GO" id="GO:0046872">
    <property type="term" value="F:metal ion binding"/>
    <property type="evidence" value="ECO:0007669"/>
    <property type="project" value="UniProtKB-KW"/>
</dbReference>
<evidence type="ECO:0000313" key="6">
    <source>
        <dbReference type="EMBL" id="QDU25445.1"/>
    </source>
</evidence>
<evidence type="ECO:0000313" key="7">
    <source>
        <dbReference type="Proteomes" id="UP000315017"/>
    </source>
</evidence>
<dbReference type="Gene3D" id="3.30.1490.20">
    <property type="entry name" value="ATP-grasp fold, A domain"/>
    <property type="match status" value="1"/>
</dbReference>
<dbReference type="PANTHER" id="PTHR21621">
    <property type="entry name" value="RIBOSOMAL PROTEIN S6 MODIFICATION PROTEIN"/>
    <property type="match status" value="1"/>
</dbReference>
<gene>
    <name evidence="6" type="primary">lysX</name>
    <name evidence="6" type="ORF">ETAA8_05130</name>
</gene>
<keyword evidence="2 4" id="KW-0547">Nucleotide-binding</keyword>